<keyword evidence="2" id="KW-0732">Signal</keyword>
<accession>A0A2Z4LWU0</accession>
<dbReference type="EMBL" id="CP030104">
    <property type="protein sequence ID" value="AWX45747.1"/>
    <property type="molecule type" value="Genomic_DNA"/>
</dbReference>
<protein>
    <recommendedName>
        <fullName evidence="5">Gliding motility-associated C-terminal domain-containing protein</fullName>
    </recommendedName>
</protein>
<evidence type="ECO:0000313" key="4">
    <source>
        <dbReference type="Proteomes" id="UP000248536"/>
    </source>
</evidence>
<sequence length="690" mass="73638">MDQLRIYITGLFLLGLHAAQAQVTNTGEITVVSDTQISSVSDFQNTATGSVNNNGELFLYADYDNGGSFTYLTATGGTVRFQGTSLQQLSGNGTNSFYSAVFDNPTGPIAFELAAAINVANNADFVQGIAKNDGFGGSIQFGPAAGYTNSSNSSYVDGAVQKEGNSAFTFPVGDGGFHRTAAISASDNANAIFASRYILENSNTVYPHNVFLGNVGFIDDMEYWTLDRVQGTSDVGLTLRWDAATTPTELLTADSSEIHIVRWDTAQGAWVDEGGIVNEGNQTVATTAMITGYGVFTLAKVSTDETDTDGDGVPDFAENNAMPPTDPNNPNDYIDTDGDGVPDYVENNTAPGSDPNDENDFMDGDGDGIPDYIEEFGVDTDGDGVPDYIELTDDPATDPNDPNDFTDNDGDGVPDYVETNGDPETDPDDPADFMDTDGDGVPDYIEINGDPSSDPNDPTDFVDTDGDGVPDYVETEGDPATNPNNPTDFADGDGDGVPDYVETEGDPSSNPNDPNDFVDTDGDGVPDYTEINGNPATDPNDSTDFVDTDGDGVPDYVEINGEPSSDPNDPTDFADGDGDGISDYTEGGYIQDDIFIENDLVSKSQPSGFFEIVNIERFPDNTVEIFNRNGIKVFSINGYDNNSRVFRGISDGRATLQNGEGLPTGVYFYIIKYIQEGNGRTRSGYLYIQQ</sequence>
<evidence type="ECO:0000256" key="2">
    <source>
        <dbReference type="SAM" id="SignalP"/>
    </source>
</evidence>
<proteinExistence type="predicted"/>
<dbReference type="AlphaFoldDB" id="A0A2Z4LWU0"/>
<feature type="signal peptide" evidence="2">
    <location>
        <begin position="1"/>
        <end position="21"/>
    </location>
</feature>
<feature type="chain" id="PRO_5016262784" description="Gliding motility-associated C-terminal domain-containing protein" evidence="2">
    <location>
        <begin position="22"/>
        <end position="690"/>
    </location>
</feature>
<dbReference type="KEGG" id="spon:HME9304_02776"/>
<feature type="compositionally biased region" description="Acidic residues" evidence="1">
    <location>
        <begin position="355"/>
        <end position="396"/>
    </location>
</feature>
<name>A0A2Z4LWU0_9FLAO</name>
<dbReference type="Pfam" id="PF13585">
    <property type="entry name" value="CHU_C"/>
    <property type="match status" value="1"/>
</dbReference>
<evidence type="ECO:0000313" key="3">
    <source>
        <dbReference type="EMBL" id="AWX45747.1"/>
    </source>
</evidence>
<dbReference type="InterPro" id="IPR028974">
    <property type="entry name" value="TSP_type-3_rpt"/>
</dbReference>
<dbReference type="Gene3D" id="4.10.1080.10">
    <property type="entry name" value="TSP type-3 repeat"/>
    <property type="match status" value="1"/>
</dbReference>
<feature type="compositionally biased region" description="Acidic residues" evidence="1">
    <location>
        <begin position="421"/>
        <end position="440"/>
    </location>
</feature>
<evidence type="ECO:0008006" key="5">
    <source>
        <dbReference type="Google" id="ProtNLM"/>
    </source>
</evidence>
<evidence type="ECO:0000256" key="1">
    <source>
        <dbReference type="SAM" id="MobiDB-lite"/>
    </source>
</evidence>
<dbReference type="GO" id="GO:0005509">
    <property type="term" value="F:calcium ion binding"/>
    <property type="evidence" value="ECO:0007669"/>
    <property type="project" value="InterPro"/>
</dbReference>
<feature type="compositionally biased region" description="Polar residues" evidence="1">
    <location>
        <begin position="531"/>
        <end position="543"/>
    </location>
</feature>
<dbReference type="RefSeq" id="WP_239023284.1">
    <property type="nucleotide sequence ID" value="NZ_CP030104.1"/>
</dbReference>
<feature type="compositionally biased region" description="Acidic residues" evidence="1">
    <location>
        <begin position="490"/>
        <end position="505"/>
    </location>
</feature>
<dbReference type="Proteomes" id="UP000248536">
    <property type="component" value="Chromosome"/>
</dbReference>
<feature type="region of interest" description="Disordered" evidence="1">
    <location>
        <begin position="304"/>
        <end position="544"/>
    </location>
</feature>
<keyword evidence="4" id="KW-1185">Reference proteome</keyword>
<gene>
    <name evidence="3" type="ORF">HME9304_02776</name>
</gene>
<feature type="region of interest" description="Disordered" evidence="1">
    <location>
        <begin position="558"/>
        <end position="585"/>
    </location>
</feature>
<organism evidence="3 4">
    <name type="scientific">Flagellimonas maritima</name>
    <dbReference type="NCBI Taxonomy" id="1383885"/>
    <lineage>
        <taxon>Bacteria</taxon>
        <taxon>Pseudomonadati</taxon>
        <taxon>Bacteroidota</taxon>
        <taxon>Flavobacteriia</taxon>
        <taxon>Flavobacteriales</taxon>
        <taxon>Flavobacteriaceae</taxon>
        <taxon>Flagellimonas</taxon>
    </lineage>
</organism>
<reference evidence="3 4" key="1">
    <citation type="submission" date="2018-06" db="EMBL/GenBank/DDBJ databases">
        <title>Spongiibacterium sp. HME9304 Genome sequencing and assembly.</title>
        <authorList>
            <person name="Kang H."/>
            <person name="Kim H."/>
            <person name="Joh K."/>
        </authorList>
    </citation>
    <scope>NUCLEOTIDE SEQUENCE [LARGE SCALE GENOMIC DNA]</scope>
    <source>
        <strain evidence="3 4">HME9304</strain>
    </source>
</reference>
<feature type="compositionally biased region" description="Acidic residues" evidence="1">
    <location>
        <begin position="460"/>
        <end position="477"/>
    </location>
</feature>